<accession>A0A3P6QX56</accession>
<dbReference type="SUPFAM" id="SSF53474">
    <property type="entry name" value="alpha/beta-Hydrolases"/>
    <property type="match status" value="1"/>
</dbReference>
<dbReference type="Proteomes" id="UP000281553">
    <property type="component" value="Unassembled WGS sequence"/>
</dbReference>
<dbReference type="InterPro" id="IPR029058">
    <property type="entry name" value="AB_hydrolase_fold"/>
</dbReference>
<dbReference type="GO" id="GO:0051793">
    <property type="term" value="P:medium-chain fatty acid catabolic process"/>
    <property type="evidence" value="ECO:0007669"/>
    <property type="project" value="TreeGrafter"/>
</dbReference>
<evidence type="ECO:0000313" key="3">
    <source>
        <dbReference type="Proteomes" id="UP000281553"/>
    </source>
</evidence>
<sequence>MFGFSSVEEYYNQASPALKLDTIKVPLLCFAAADDPFVPLSICGQALLPV</sequence>
<name>A0A3P6QX56_DIBLA</name>
<dbReference type="InterPro" id="IPR050960">
    <property type="entry name" value="AB_hydrolase_4_sf"/>
</dbReference>
<evidence type="ECO:0000256" key="1">
    <source>
        <dbReference type="ARBA" id="ARBA00010884"/>
    </source>
</evidence>
<protein>
    <recommendedName>
        <fullName evidence="4">Peptidase S9 prolyl oligopeptidase catalytic domain-containing protein</fullName>
    </recommendedName>
</protein>
<organism evidence="2 3">
    <name type="scientific">Dibothriocephalus latus</name>
    <name type="common">Fish tapeworm</name>
    <name type="synonym">Diphyllobothrium latum</name>
    <dbReference type="NCBI Taxonomy" id="60516"/>
    <lineage>
        <taxon>Eukaryota</taxon>
        <taxon>Metazoa</taxon>
        <taxon>Spiralia</taxon>
        <taxon>Lophotrochozoa</taxon>
        <taxon>Platyhelminthes</taxon>
        <taxon>Cestoda</taxon>
        <taxon>Eucestoda</taxon>
        <taxon>Diphyllobothriidea</taxon>
        <taxon>Diphyllobothriidae</taxon>
        <taxon>Dibothriocephalus</taxon>
    </lineage>
</organism>
<dbReference type="GO" id="GO:0051792">
    <property type="term" value="P:medium-chain fatty acid biosynthetic process"/>
    <property type="evidence" value="ECO:0007669"/>
    <property type="project" value="TreeGrafter"/>
</dbReference>
<dbReference type="AlphaFoldDB" id="A0A3P6QX56"/>
<dbReference type="GO" id="GO:0008126">
    <property type="term" value="F:acetylesterase activity"/>
    <property type="evidence" value="ECO:0007669"/>
    <property type="project" value="TreeGrafter"/>
</dbReference>
<dbReference type="PANTHER" id="PTHR10794:SF63">
    <property type="entry name" value="ALPHA_BETA HYDROLASE 1, ISOFORM A"/>
    <property type="match status" value="1"/>
</dbReference>
<evidence type="ECO:0000313" key="2">
    <source>
        <dbReference type="EMBL" id="VDK36281.1"/>
    </source>
</evidence>
<dbReference type="GO" id="GO:0047372">
    <property type="term" value="F:monoacylglycerol lipase activity"/>
    <property type="evidence" value="ECO:0007669"/>
    <property type="project" value="TreeGrafter"/>
</dbReference>
<evidence type="ECO:0008006" key="4">
    <source>
        <dbReference type="Google" id="ProtNLM"/>
    </source>
</evidence>
<comment type="similarity">
    <text evidence="1">Belongs to the AB hydrolase superfamily. AB hydrolase 4 family.</text>
</comment>
<gene>
    <name evidence="2" type="ORF">DILT_LOCUS755</name>
</gene>
<dbReference type="PANTHER" id="PTHR10794">
    <property type="entry name" value="ABHYDROLASE DOMAIN-CONTAINING PROTEIN"/>
    <property type="match status" value="1"/>
</dbReference>
<dbReference type="OrthoDB" id="247542at2759"/>
<keyword evidence="3" id="KW-1185">Reference proteome</keyword>
<reference evidence="2 3" key="1">
    <citation type="submission" date="2018-11" db="EMBL/GenBank/DDBJ databases">
        <authorList>
            <consortium name="Pathogen Informatics"/>
        </authorList>
    </citation>
    <scope>NUCLEOTIDE SEQUENCE [LARGE SCALE GENOMIC DNA]</scope>
</reference>
<proteinExistence type="inferred from homology"/>
<dbReference type="EMBL" id="UYRU01003680">
    <property type="protein sequence ID" value="VDK36281.1"/>
    <property type="molecule type" value="Genomic_DNA"/>
</dbReference>